<dbReference type="GO" id="GO:0003676">
    <property type="term" value="F:nucleic acid binding"/>
    <property type="evidence" value="ECO:0007669"/>
    <property type="project" value="InterPro"/>
</dbReference>
<dbReference type="InterPro" id="IPR041373">
    <property type="entry name" value="RT_RNaseH"/>
</dbReference>
<dbReference type="InterPro" id="IPR000477">
    <property type="entry name" value="RT_dom"/>
</dbReference>
<dbReference type="PANTHER" id="PTHR37984">
    <property type="entry name" value="PROTEIN CBG26694"/>
    <property type="match status" value="1"/>
</dbReference>
<dbReference type="GO" id="GO:0003964">
    <property type="term" value="F:RNA-directed DNA polymerase activity"/>
    <property type="evidence" value="ECO:0007669"/>
    <property type="project" value="UniProtKB-KW"/>
</dbReference>
<keyword evidence="4" id="KW-0255">Endonuclease</keyword>
<evidence type="ECO:0000313" key="9">
    <source>
        <dbReference type="Proteomes" id="UP000198211"/>
    </source>
</evidence>
<dbReference type="InterPro" id="IPR043128">
    <property type="entry name" value="Rev_trsase/Diguanyl_cyclase"/>
</dbReference>
<dbReference type="Pfam" id="PF00078">
    <property type="entry name" value="RVT_1"/>
    <property type="match status" value="1"/>
</dbReference>
<reference evidence="9" key="1">
    <citation type="submission" date="2017-03" db="EMBL/GenBank/DDBJ databases">
        <title>Phytopthora megakarya and P. palmivora, two closely related causual agents of cacao black pod achieved similar genome size and gene model numbers by different mechanisms.</title>
        <authorList>
            <person name="Ali S."/>
            <person name="Shao J."/>
            <person name="Larry D.J."/>
            <person name="Kronmiller B."/>
            <person name="Shen D."/>
            <person name="Strem M.D."/>
            <person name="Melnick R.L."/>
            <person name="Guiltinan M.J."/>
            <person name="Tyler B.M."/>
            <person name="Meinhardt L.W."/>
            <person name="Bailey B.A."/>
        </authorList>
    </citation>
    <scope>NUCLEOTIDE SEQUENCE [LARGE SCALE GENOMIC DNA]</scope>
    <source>
        <strain evidence="9">zdho120</strain>
    </source>
</reference>
<dbReference type="OrthoDB" id="112176at2759"/>
<dbReference type="GO" id="GO:0016787">
    <property type="term" value="F:hydrolase activity"/>
    <property type="evidence" value="ECO:0007669"/>
    <property type="project" value="UniProtKB-KW"/>
</dbReference>
<dbReference type="Pfam" id="PF17921">
    <property type="entry name" value="Integrase_H2C2"/>
    <property type="match status" value="1"/>
</dbReference>
<name>A0A225WLT1_9STRA</name>
<dbReference type="SUPFAM" id="SSF53098">
    <property type="entry name" value="Ribonuclease H-like"/>
    <property type="match status" value="1"/>
</dbReference>
<evidence type="ECO:0000256" key="2">
    <source>
        <dbReference type="ARBA" id="ARBA00022695"/>
    </source>
</evidence>
<dbReference type="InterPro" id="IPR041588">
    <property type="entry name" value="Integrase_H2C2"/>
</dbReference>
<dbReference type="PROSITE" id="PS50994">
    <property type="entry name" value="INTEGRASE"/>
    <property type="match status" value="1"/>
</dbReference>
<evidence type="ECO:0000256" key="3">
    <source>
        <dbReference type="ARBA" id="ARBA00022722"/>
    </source>
</evidence>
<evidence type="ECO:0000259" key="7">
    <source>
        <dbReference type="PROSITE" id="PS50994"/>
    </source>
</evidence>
<dbReference type="Gene3D" id="1.10.340.70">
    <property type="match status" value="1"/>
</dbReference>
<organism evidence="8 9">
    <name type="scientific">Phytophthora megakarya</name>
    <dbReference type="NCBI Taxonomy" id="4795"/>
    <lineage>
        <taxon>Eukaryota</taxon>
        <taxon>Sar</taxon>
        <taxon>Stramenopiles</taxon>
        <taxon>Oomycota</taxon>
        <taxon>Peronosporomycetes</taxon>
        <taxon>Peronosporales</taxon>
        <taxon>Peronosporaceae</taxon>
        <taxon>Phytophthora</taxon>
    </lineage>
</organism>
<dbReference type="GO" id="GO:0004519">
    <property type="term" value="F:endonuclease activity"/>
    <property type="evidence" value="ECO:0007669"/>
    <property type="project" value="UniProtKB-KW"/>
</dbReference>
<keyword evidence="9" id="KW-1185">Reference proteome</keyword>
<dbReference type="AlphaFoldDB" id="A0A225WLT1"/>
<dbReference type="CDD" id="cd01647">
    <property type="entry name" value="RT_LTR"/>
    <property type="match status" value="1"/>
</dbReference>
<evidence type="ECO:0000313" key="8">
    <source>
        <dbReference type="EMBL" id="OWZ18625.1"/>
    </source>
</evidence>
<proteinExistence type="predicted"/>
<evidence type="ECO:0000256" key="1">
    <source>
        <dbReference type="ARBA" id="ARBA00022679"/>
    </source>
</evidence>
<dbReference type="PANTHER" id="PTHR37984:SF5">
    <property type="entry name" value="PROTEIN NYNRIN-LIKE"/>
    <property type="match status" value="1"/>
</dbReference>
<gene>
    <name evidence="8" type="ORF">PHMEG_0007259</name>
</gene>
<dbReference type="Pfam" id="PF03732">
    <property type="entry name" value="Retrotrans_gag"/>
    <property type="match status" value="1"/>
</dbReference>
<keyword evidence="3" id="KW-0540">Nuclease</keyword>
<dbReference type="SUPFAM" id="SSF56672">
    <property type="entry name" value="DNA/RNA polymerases"/>
    <property type="match status" value="1"/>
</dbReference>
<evidence type="ECO:0000256" key="5">
    <source>
        <dbReference type="ARBA" id="ARBA00022801"/>
    </source>
</evidence>
<dbReference type="InterPro" id="IPR043502">
    <property type="entry name" value="DNA/RNA_pol_sf"/>
</dbReference>
<dbReference type="Proteomes" id="UP000198211">
    <property type="component" value="Unassembled WGS sequence"/>
</dbReference>
<evidence type="ECO:0000256" key="4">
    <source>
        <dbReference type="ARBA" id="ARBA00022759"/>
    </source>
</evidence>
<dbReference type="InterPro" id="IPR001584">
    <property type="entry name" value="Integrase_cat-core"/>
</dbReference>
<feature type="domain" description="Integrase catalytic" evidence="7">
    <location>
        <begin position="821"/>
        <end position="978"/>
    </location>
</feature>
<protein>
    <submittedName>
        <fullName evidence="8">Retroelement</fullName>
    </submittedName>
</protein>
<dbReference type="InterPro" id="IPR005162">
    <property type="entry name" value="Retrotrans_gag_dom"/>
</dbReference>
<keyword evidence="2" id="KW-0548">Nucleotidyltransferase</keyword>
<dbReference type="InterPro" id="IPR036397">
    <property type="entry name" value="RNaseH_sf"/>
</dbReference>
<dbReference type="CDD" id="cd09274">
    <property type="entry name" value="RNase_HI_RT_Ty3"/>
    <property type="match status" value="1"/>
</dbReference>
<keyword evidence="1" id="KW-0808">Transferase</keyword>
<sequence>MRRPRPAATPAEQVERVNAFDMYERGLIEHLQAPVAEPKLTGPKPLWLKVHPYEGKEGENLHFWVREIELAMDVVLISTERLRAAFALSNLGGRAKTWAYTREATSPGSGEQLRTAFLLANYEYRQRSRFLACKQGKRELHEYIQEMRVLAASLVGNPLPEHIKVTVFMDGLSLSPIRTQLFRVQASTMEEAIQVALQEEYSHIQARTPTSAWQVRQEEWHTGILVAEPVPGQYPCFLDWPSRAISAALGAVVSGTWNLLVLQEDKGSFLPDLMSKTPPSQLPPDRGIRHEIDLVPGTKYCVTKQWPLPREQCDVIDAFFAAKVKIGMVREPKYPHSTPTLCVRKPNGNATVPAQTPIPPKDVLLNNMPGCTLYSALDLVDGYYQILMRESDIPLTAVSTPSGMLWEWLVMPQGLSNAPATFNRLVTQSFRPLRAFTQTHFDDIFGLSRAEGGKTAIEVHVEHLRRVFEVIRASKLYANIDKCVLGCYVSSVGVRADPEKVNAIATWPTPRSQKDLRNNYLHKYSAGYAGLARPLSDLLKKERRHQNAFDIIKASLQRAPVLALPDESKPFTVVCDASDYAINCALLQEDTEGRDQVISFQSRQLKAAERNYPVHDKKLLAMKYALVKFRVHLLGTRPFVVFTDHASLRTAINTPHLSQRMTRWLSCFVEYNFRVEYKPGKLNVLADALSRMPDYELANISRATTDLYDRIRMEYRDDESLAPRVRVLTAGTNAMIEGSRAEPSDPPRVVVPNDEDLKYDILLKAHGVPSSGHLGREKTFYAVSGTFWWPHMYKWVARYVKIREICQRVNPAGHASAPLQSLLVPPDCWKSISLDFVFDFPADRHGNICILVFVCRLSKMVHLAPVRDTVTGEQTAALFLDGVFGYHGLPESVVSDRDPRFTAAFWQTLFQVLGTRWDMSTSDHPQTDGQTERVNRVLEATLRSVCAEAPRSWSDRLPMVEFALNNVVQTSTELPRST</sequence>
<dbReference type="Gene3D" id="3.30.70.270">
    <property type="match status" value="2"/>
</dbReference>
<keyword evidence="5" id="KW-0378">Hydrolase</keyword>
<dbReference type="Gene3D" id="3.30.420.10">
    <property type="entry name" value="Ribonuclease H-like superfamily/Ribonuclease H"/>
    <property type="match status" value="1"/>
</dbReference>
<dbReference type="GO" id="GO:0015074">
    <property type="term" value="P:DNA integration"/>
    <property type="evidence" value="ECO:0007669"/>
    <property type="project" value="InterPro"/>
</dbReference>
<evidence type="ECO:0000256" key="6">
    <source>
        <dbReference type="ARBA" id="ARBA00022918"/>
    </source>
</evidence>
<accession>A0A225WLT1</accession>
<dbReference type="InterPro" id="IPR012337">
    <property type="entry name" value="RNaseH-like_sf"/>
</dbReference>
<keyword evidence="6" id="KW-0695">RNA-directed DNA polymerase</keyword>
<dbReference type="EMBL" id="NBNE01000562">
    <property type="protein sequence ID" value="OWZ18625.1"/>
    <property type="molecule type" value="Genomic_DNA"/>
</dbReference>
<dbReference type="Gene3D" id="3.10.10.10">
    <property type="entry name" value="HIV Type 1 Reverse Transcriptase, subunit A, domain 1"/>
    <property type="match status" value="1"/>
</dbReference>
<dbReference type="InterPro" id="IPR050951">
    <property type="entry name" value="Retrovirus_Pol_polyprotein"/>
</dbReference>
<comment type="caution">
    <text evidence="8">The sequence shown here is derived from an EMBL/GenBank/DDBJ whole genome shotgun (WGS) entry which is preliminary data.</text>
</comment>
<dbReference type="Pfam" id="PF17917">
    <property type="entry name" value="RT_RNaseH"/>
    <property type="match status" value="1"/>
</dbReference>